<evidence type="ECO:0000256" key="2">
    <source>
        <dbReference type="ARBA" id="ARBA00023025"/>
    </source>
</evidence>
<protein>
    <submittedName>
        <fullName evidence="3">Colicin-E9 immunity protein</fullName>
    </submittedName>
</protein>
<dbReference type="Pfam" id="PF01320">
    <property type="entry name" value="Colicin_Pyocin"/>
    <property type="match status" value="1"/>
</dbReference>
<evidence type="ECO:0000313" key="4">
    <source>
        <dbReference type="Proteomes" id="UP000409037"/>
    </source>
</evidence>
<dbReference type="PRINTS" id="PR01299">
    <property type="entry name" value="PYOCIN"/>
</dbReference>
<dbReference type="InterPro" id="IPR035900">
    <property type="entry name" value="Colicin_E_sf"/>
</dbReference>
<name>A0A5E7CSW5_PSEFL</name>
<dbReference type="AlphaFoldDB" id="A0A5E7CSW5"/>
<dbReference type="OrthoDB" id="6810874at2"/>
<dbReference type="InterPro" id="IPR000290">
    <property type="entry name" value="Colicin_pyocin"/>
</dbReference>
<evidence type="ECO:0000256" key="1">
    <source>
        <dbReference type="ARBA" id="ARBA00009346"/>
    </source>
</evidence>
<organism evidence="3 4">
    <name type="scientific">Pseudomonas fluorescens</name>
    <dbReference type="NCBI Taxonomy" id="294"/>
    <lineage>
        <taxon>Bacteria</taxon>
        <taxon>Pseudomonadati</taxon>
        <taxon>Pseudomonadota</taxon>
        <taxon>Gammaproteobacteria</taxon>
        <taxon>Pseudomonadales</taxon>
        <taxon>Pseudomonadaceae</taxon>
        <taxon>Pseudomonas</taxon>
    </lineage>
</organism>
<dbReference type="GO" id="GO:0015643">
    <property type="term" value="F:toxic substance binding"/>
    <property type="evidence" value="ECO:0007669"/>
    <property type="project" value="InterPro"/>
</dbReference>
<dbReference type="Proteomes" id="UP000409037">
    <property type="component" value="Unassembled WGS sequence"/>
</dbReference>
<dbReference type="CDD" id="cd16363">
    <property type="entry name" value="Col_Im_like"/>
    <property type="match status" value="1"/>
</dbReference>
<keyword evidence="2" id="KW-0079">Bacteriocin immunity</keyword>
<sequence>MNSNKPYNQYTESEFLELINRLFLADYSSEEELDALVHQIVDTSEHPNGTDILFYPEQGVDNSPAGILASIKEWREANGKPGFKPD</sequence>
<evidence type="ECO:0000313" key="3">
    <source>
        <dbReference type="EMBL" id="VVO07271.1"/>
    </source>
</evidence>
<dbReference type="Gene3D" id="1.10.1200.20">
    <property type="entry name" value="Colicin E immunity protein"/>
    <property type="match status" value="1"/>
</dbReference>
<accession>A0A5E7CSW5</accession>
<gene>
    <name evidence="3" type="primary">imm</name>
    <name evidence="3" type="ORF">PS833_03141</name>
</gene>
<dbReference type="SUPFAM" id="SSF47345">
    <property type="entry name" value="Colicin E immunity proteins"/>
    <property type="match status" value="1"/>
</dbReference>
<comment type="similarity">
    <text evidence="1">Belongs to the colicins ColE2/ColE8/ColE9 and pyocins S1/S2 family.</text>
</comment>
<dbReference type="EMBL" id="CABVHU010000007">
    <property type="protein sequence ID" value="VVO07271.1"/>
    <property type="molecule type" value="Genomic_DNA"/>
</dbReference>
<dbReference type="GO" id="GO:0030153">
    <property type="term" value="P:bacteriocin immunity"/>
    <property type="evidence" value="ECO:0007669"/>
    <property type="project" value="UniProtKB-KW"/>
</dbReference>
<dbReference type="RefSeq" id="WP_150798662.1">
    <property type="nucleotide sequence ID" value="NZ_CABVHU010000007.1"/>
</dbReference>
<proteinExistence type="inferred from homology"/>
<reference evidence="3 4" key="1">
    <citation type="submission" date="2019-09" db="EMBL/GenBank/DDBJ databases">
        <authorList>
            <person name="Chandra G."/>
            <person name="Truman W A."/>
        </authorList>
    </citation>
    <scope>NUCLEOTIDE SEQUENCE [LARGE SCALE GENOMIC DNA]</scope>
    <source>
        <strain evidence="3">PS833</strain>
    </source>
</reference>